<dbReference type="PANTHER" id="PTHR35983:SF1">
    <property type="entry name" value="UPF0166 PROTEIN TM_0021"/>
    <property type="match status" value="1"/>
</dbReference>
<comment type="caution">
    <text evidence="3">The sequence shown here is derived from an EMBL/GenBank/DDBJ whole genome shotgun (WGS) entry which is preliminary data.</text>
</comment>
<gene>
    <name evidence="3" type="ORF">K7472_26560</name>
</gene>
<keyword evidence="4" id="KW-1185">Reference proteome</keyword>
<evidence type="ECO:0000256" key="1">
    <source>
        <dbReference type="ARBA" id="ARBA00010554"/>
    </source>
</evidence>
<dbReference type="SUPFAM" id="SSF54913">
    <property type="entry name" value="GlnB-like"/>
    <property type="match status" value="1"/>
</dbReference>
<proteinExistence type="inferred from homology"/>
<dbReference type="RefSeq" id="WP_222981093.1">
    <property type="nucleotide sequence ID" value="NZ_JAINVZ010000023.1"/>
</dbReference>
<dbReference type="InterPro" id="IPR015867">
    <property type="entry name" value="N-reg_PII/ATP_PRibTrfase_C"/>
</dbReference>
<evidence type="ECO:0000313" key="3">
    <source>
        <dbReference type="EMBL" id="MBY8888376.1"/>
    </source>
</evidence>
<sequence length="143" mass="15587">MSPHLPHLHHRDDAAASEPRQPREPLSGPVTRLTIHLGDGDQYHHRPLYTEIVHRAHRAGLAGASVLRGIEGFAGGAIHTSRLLDLAEGLPVVVVIVDTDQRVRDFLPELAEVACDRLVTLERAEAVVLTPPESRSNTEEGAL</sequence>
<accession>A0ABS7R095</accession>
<comment type="similarity">
    <text evidence="1">Belongs to the UPF0166 family.</text>
</comment>
<evidence type="ECO:0000256" key="2">
    <source>
        <dbReference type="SAM" id="MobiDB-lite"/>
    </source>
</evidence>
<organism evidence="3 4">
    <name type="scientific">Streptantibioticus parmotrematis</name>
    <dbReference type="NCBI Taxonomy" id="2873249"/>
    <lineage>
        <taxon>Bacteria</taxon>
        <taxon>Bacillati</taxon>
        <taxon>Actinomycetota</taxon>
        <taxon>Actinomycetes</taxon>
        <taxon>Kitasatosporales</taxon>
        <taxon>Streptomycetaceae</taxon>
        <taxon>Streptantibioticus</taxon>
    </lineage>
</organism>
<name>A0ABS7R095_9ACTN</name>
<dbReference type="PANTHER" id="PTHR35983">
    <property type="entry name" value="UPF0166 PROTEIN TM_0021"/>
    <property type="match status" value="1"/>
</dbReference>
<dbReference type="InterPro" id="IPR003793">
    <property type="entry name" value="UPF0166"/>
</dbReference>
<reference evidence="3 4" key="1">
    <citation type="submission" date="2021-08" db="EMBL/GenBank/DDBJ databases">
        <title>Streptomyces sp. PTM05 isolated from lichen.</title>
        <authorList>
            <person name="Somphong A."/>
            <person name="Phongsopitanun W."/>
            <person name="Tanasupawat S."/>
        </authorList>
    </citation>
    <scope>NUCLEOTIDE SEQUENCE [LARGE SCALE GENOMIC DNA]</scope>
    <source>
        <strain evidence="3 4">Ptm05</strain>
    </source>
</reference>
<dbReference type="Pfam" id="PF02641">
    <property type="entry name" value="DUF190"/>
    <property type="match status" value="1"/>
</dbReference>
<dbReference type="InterPro" id="IPR011322">
    <property type="entry name" value="N-reg_PII-like_a/b"/>
</dbReference>
<feature type="region of interest" description="Disordered" evidence="2">
    <location>
        <begin position="1"/>
        <end position="33"/>
    </location>
</feature>
<dbReference type="Proteomes" id="UP001198565">
    <property type="component" value="Unassembled WGS sequence"/>
</dbReference>
<dbReference type="Gene3D" id="3.30.70.120">
    <property type="match status" value="1"/>
</dbReference>
<protein>
    <submittedName>
        <fullName evidence="3">DUF190 domain-containing protein</fullName>
    </submittedName>
</protein>
<evidence type="ECO:0000313" key="4">
    <source>
        <dbReference type="Proteomes" id="UP001198565"/>
    </source>
</evidence>
<dbReference type="EMBL" id="JAINVZ010000023">
    <property type="protein sequence ID" value="MBY8888376.1"/>
    <property type="molecule type" value="Genomic_DNA"/>
</dbReference>